<accession>A0A645DZM8</accession>
<comment type="caution">
    <text evidence="2">The sequence shown here is derived from an EMBL/GenBank/DDBJ whole genome shotgun (WGS) entry which is preliminary data.</text>
</comment>
<evidence type="ECO:0000256" key="1">
    <source>
        <dbReference type="SAM" id="MobiDB-lite"/>
    </source>
</evidence>
<gene>
    <name evidence="2" type="ORF">SDC9_141909</name>
</gene>
<feature type="compositionally biased region" description="Low complexity" evidence="1">
    <location>
        <begin position="22"/>
        <end position="34"/>
    </location>
</feature>
<reference evidence="2" key="1">
    <citation type="submission" date="2019-08" db="EMBL/GenBank/DDBJ databases">
        <authorList>
            <person name="Kucharzyk K."/>
            <person name="Murdoch R.W."/>
            <person name="Higgins S."/>
            <person name="Loffler F."/>
        </authorList>
    </citation>
    <scope>NUCLEOTIDE SEQUENCE</scope>
</reference>
<dbReference type="AlphaFoldDB" id="A0A645DZM8"/>
<proteinExistence type="predicted"/>
<organism evidence="2">
    <name type="scientific">bioreactor metagenome</name>
    <dbReference type="NCBI Taxonomy" id="1076179"/>
    <lineage>
        <taxon>unclassified sequences</taxon>
        <taxon>metagenomes</taxon>
        <taxon>ecological metagenomes</taxon>
    </lineage>
</organism>
<sequence>MRRVGQKLALLVPCPRHRAGDQPGQQHGNPQQHQQGRRADLQGGANHGPQRRGFHGDVYKGDALEKPAVYPQITEVVSRDIPRLPLLLHAALQNVPQGVGVFKVGIGSAGDVDGVSPDLHGEIRELDLIPADHDPGLSPVHSGIADDNPA</sequence>
<evidence type="ECO:0000313" key="2">
    <source>
        <dbReference type="EMBL" id="MPM94761.1"/>
    </source>
</evidence>
<name>A0A645DZM8_9ZZZZ</name>
<protein>
    <submittedName>
        <fullName evidence="2">Uncharacterized protein</fullName>
    </submittedName>
</protein>
<dbReference type="EMBL" id="VSSQ01041348">
    <property type="protein sequence ID" value="MPM94761.1"/>
    <property type="molecule type" value="Genomic_DNA"/>
</dbReference>
<feature type="region of interest" description="Disordered" evidence="1">
    <location>
        <begin position="12"/>
        <end position="59"/>
    </location>
</feature>